<feature type="compositionally biased region" description="Low complexity" evidence="2">
    <location>
        <begin position="24"/>
        <end position="41"/>
    </location>
</feature>
<evidence type="ECO:0000256" key="2">
    <source>
        <dbReference type="SAM" id="MobiDB-lite"/>
    </source>
</evidence>
<feature type="coiled-coil region" evidence="1">
    <location>
        <begin position="59"/>
        <end position="86"/>
    </location>
</feature>
<name>A0A1B6GHA1_9HEMI</name>
<keyword evidence="1" id="KW-0175">Coiled coil</keyword>
<sequence length="99" mass="11063">MGKISSLGNGIMAPMNTLPKTVLSSPSQSEAQGSSLNSNLNNTCSTVLSRLKFEEAIEKNIVQIEKEAHLKRLKNLRKELDYLQNTAWKYPSIDHYIGQ</sequence>
<evidence type="ECO:0000313" key="3">
    <source>
        <dbReference type="EMBL" id="JAS61805.1"/>
    </source>
</evidence>
<gene>
    <name evidence="3" type="ORF">g.11685</name>
</gene>
<accession>A0A1B6GHA1</accession>
<dbReference type="EMBL" id="GECZ01007964">
    <property type="protein sequence ID" value="JAS61805.1"/>
    <property type="molecule type" value="Transcribed_RNA"/>
</dbReference>
<proteinExistence type="predicted"/>
<protein>
    <submittedName>
        <fullName evidence="3">Uncharacterized protein</fullName>
    </submittedName>
</protein>
<dbReference type="AlphaFoldDB" id="A0A1B6GHA1"/>
<evidence type="ECO:0000256" key="1">
    <source>
        <dbReference type="SAM" id="Coils"/>
    </source>
</evidence>
<feature type="region of interest" description="Disordered" evidence="2">
    <location>
        <begin position="18"/>
        <end position="41"/>
    </location>
</feature>
<reference evidence="3" key="1">
    <citation type="submission" date="2015-11" db="EMBL/GenBank/DDBJ databases">
        <title>De novo transcriptome assembly of four potential Pierce s Disease insect vectors from Arizona vineyards.</title>
        <authorList>
            <person name="Tassone E.E."/>
        </authorList>
    </citation>
    <scope>NUCLEOTIDE SEQUENCE</scope>
</reference>
<organism evidence="3">
    <name type="scientific">Cuerna arida</name>
    <dbReference type="NCBI Taxonomy" id="1464854"/>
    <lineage>
        <taxon>Eukaryota</taxon>
        <taxon>Metazoa</taxon>
        <taxon>Ecdysozoa</taxon>
        <taxon>Arthropoda</taxon>
        <taxon>Hexapoda</taxon>
        <taxon>Insecta</taxon>
        <taxon>Pterygota</taxon>
        <taxon>Neoptera</taxon>
        <taxon>Paraneoptera</taxon>
        <taxon>Hemiptera</taxon>
        <taxon>Auchenorrhyncha</taxon>
        <taxon>Membracoidea</taxon>
        <taxon>Cicadellidae</taxon>
        <taxon>Cicadellinae</taxon>
        <taxon>Proconiini</taxon>
        <taxon>Cuerna</taxon>
    </lineage>
</organism>